<accession>A0A1F5BTH5</accession>
<dbReference type="EMBL" id="MEYS01000002">
    <property type="protein sequence ID" value="OGD33923.1"/>
    <property type="molecule type" value="Genomic_DNA"/>
</dbReference>
<dbReference type="Proteomes" id="UP000176650">
    <property type="component" value="Unassembled WGS sequence"/>
</dbReference>
<gene>
    <name evidence="2" type="ORF">A2988_00315</name>
</gene>
<evidence type="ECO:0000256" key="1">
    <source>
        <dbReference type="SAM" id="Phobius"/>
    </source>
</evidence>
<keyword evidence="1" id="KW-1133">Transmembrane helix</keyword>
<protein>
    <recommendedName>
        <fullName evidence="4">DUF2178 domain-containing protein</fullName>
    </recommendedName>
</protein>
<evidence type="ECO:0008006" key="4">
    <source>
        <dbReference type="Google" id="ProtNLM"/>
    </source>
</evidence>
<comment type="caution">
    <text evidence="2">The sequence shown here is derived from an EMBL/GenBank/DDBJ whole genome shotgun (WGS) entry which is preliminary data.</text>
</comment>
<proteinExistence type="predicted"/>
<sequence>MKNNLIAEIFVVAALVALLLVLLNPFGWWMPTATAMMLTAALVVMFVAFTAFVWRERPQDEREHLHRSFAGRLGFLAGTGVLVAGIVVQEFAHNLDPWLPVALGAMIIAKIIGFIYSRSRC</sequence>
<feature type="transmembrane region" description="Helical" evidence="1">
    <location>
        <begin position="29"/>
        <end position="53"/>
    </location>
</feature>
<keyword evidence="1" id="KW-0472">Membrane</keyword>
<feature type="transmembrane region" description="Helical" evidence="1">
    <location>
        <begin position="5"/>
        <end position="23"/>
    </location>
</feature>
<evidence type="ECO:0000313" key="2">
    <source>
        <dbReference type="EMBL" id="OGD33923.1"/>
    </source>
</evidence>
<reference evidence="2 3" key="1">
    <citation type="journal article" date="2016" name="Nat. Commun.">
        <title>Thousands of microbial genomes shed light on interconnected biogeochemical processes in an aquifer system.</title>
        <authorList>
            <person name="Anantharaman K."/>
            <person name="Brown C.T."/>
            <person name="Hug L.A."/>
            <person name="Sharon I."/>
            <person name="Castelle C.J."/>
            <person name="Probst A.J."/>
            <person name="Thomas B.C."/>
            <person name="Singh A."/>
            <person name="Wilkins M.J."/>
            <person name="Karaoz U."/>
            <person name="Brodie E.L."/>
            <person name="Williams K.H."/>
            <person name="Hubbard S.S."/>
            <person name="Banfield J.F."/>
        </authorList>
    </citation>
    <scope>NUCLEOTIDE SEQUENCE [LARGE SCALE GENOMIC DNA]</scope>
</reference>
<organism evidence="2 3">
    <name type="scientific">Candidatus Azambacteria bacterium RIFCSPLOWO2_01_FULL_46_25</name>
    <dbReference type="NCBI Taxonomy" id="1797298"/>
    <lineage>
        <taxon>Bacteria</taxon>
        <taxon>Candidatus Azamiibacteriota</taxon>
    </lineage>
</organism>
<evidence type="ECO:0000313" key="3">
    <source>
        <dbReference type="Proteomes" id="UP000176650"/>
    </source>
</evidence>
<feature type="transmembrane region" description="Helical" evidence="1">
    <location>
        <begin position="73"/>
        <end position="92"/>
    </location>
</feature>
<name>A0A1F5BTH5_9BACT</name>
<keyword evidence="1" id="KW-0812">Transmembrane</keyword>
<dbReference type="AlphaFoldDB" id="A0A1F5BTH5"/>
<dbReference type="STRING" id="1797298.A2988_00315"/>
<feature type="transmembrane region" description="Helical" evidence="1">
    <location>
        <begin position="98"/>
        <end position="116"/>
    </location>
</feature>